<sequence length="75" mass="8336">MSSRESLLFLPFALNKGCFQTSSLPIQHPFKYSHLHSIQDIRYLGRALSQGCSVGQGACCSNFTPIVAFRPFRNG</sequence>
<comment type="caution">
    <text evidence="1">The sequence shown here is derived from an EMBL/GenBank/DDBJ whole genome shotgun (WGS) entry which is preliminary data.</text>
</comment>
<dbReference type="Proteomes" id="UP000785679">
    <property type="component" value="Unassembled WGS sequence"/>
</dbReference>
<organism evidence="1 2">
    <name type="scientific">Halteria grandinella</name>
    <dbReference type="NCBI Taxonomy" id="5974"/>
    <lineage>
        <taxon>Eukaryota</taxon>
        <taxon>Sar</taxon>
        <taxon>Alveolata</taxon>
        <taxon>Ciliophora</taxon>
        <taxon>Intramacronucleata</taxon>
        <taxon>Spirotrichea</taxon>
        <taxon>Stichotrichia</taxon>
        <taxon>Sporadotrichida</taxon>
        <taxon>Halteriidae</taxon>
        <taxon>Halteria</taxon>
    </lineage>
</organism>
<dbReference type="AlphaFoldDB" id="A0A8J8TA72"/>
<evidence type="ECO:0000313" key="2">
    <source>
        <dbReference type="Proteomes" id="UP000785679"/>
    </source>
</evidence>
<gene>
    <name evidence="1" type="ORF">FGO68_gene12943</name>
</gene>
<proteinExistence type="predicted"/>
<keyword evidence="2" id="KW-1185">Reference proteome</keyword>
<dbReference type="EMBL" id="RRYP01000694">
    <property type="protein sequence ID" value="TNV86988.1"/>
    <property type="molecule type" value="Genomic_DNA"/>
</dbReference>
<name>A0A8J8TA72_HALGN</name>
<accession>A0A8J8TA72</accession>
<reference evidence="1" key="1">
    <citation type="submission" date="2019-06" db="EMBL/GenBank/DDBJ databases">
        <authorList>
            <person name="Zheng W."/>
        </authorList>
    </citation>
    <scope>NUCLEOTIDE SEQUENCE</scope>
    <source>
        <strain evidence="1">QDHG01</strain>
    </source>
</reference>
<evidence type="ECO:0000313" key="1">
    <source>
        <dbReference type="EMBL" id="TNV86988.1"/>
    </source>
</evidence>
<protein>
    <submittedName>
        <fullName evidence="1">Uncharacterized protein</fullName>
    </submittedName>
</protein>